<dbReference type="OrthoDB" id="3262926at2759"/>
<accession>A0A3E2HPR4</accession>
<dbReference type="EMBL" id="NCSJ02000013">
    <property type="protein sequence ID" value="RFU35051.1"/>
    <property type="molecule type" value="Genomic_DNA"/>
</dbReference>
<reference evidence="2 3" key="1">
    <citation type="submission" date="2018-05" db="EMBL/GenBank/DDBJ databases">
        <title>Draft genome sequence of Scytalidium lignicola DSM 105466, a ubiquitous saprotrophic fungus.</title>
        <authorList>
            <person name="Buettner E."/>
            <person name="Gebauer A.M."/>
            <person name="Hofrichter M."/>
            <person name="Liers C."/>
            <person name="Kellner H."/>
        </authorList>
    </citation>
    <scope>NUCLEOTIDE SEQUENCE [LARGE SCALE GENOMIC DNA]</scope>
    <source>
        <strain evidence="2 3">DSM 105466</strain>
    </source>
</reference>
<dbReference type="InterPro" id="IPR013024">
    <property type="entry name" value="GGCT-like"/>
</dbReference>
<evidence type="ECO:0000259" key="1">
    <source>
        <dbReference type="Pfam" id="PF06094"/>
    </source>
</evidence>
<dbReference type="InterPro" id="IPR036568">
    <property type="entry name" value="GGCT-like_sf"/>
</dbReference>
<dbReference type="InterPro" id="IPR009288">
    <property type="entry name" value="AIG2-like_dom"/>
</dbReference>
<dbReference type="Proteomes" id="UP000258309">
    <property type="component" value="Unassembled WGS sequence"/>
</dbReference>
<gene>
    <name evidence="2" type="ORF">B7463_g1322</name>
</gene>
<dbReference type="CDD" id="cd06661">
    <property type="entry name" value="GGCT_like"/>
    <property type="match status" value="1"/>
</dbReference>
<evidence type="ECO:0000313" key="3">
    <source>
        <dbReference type="Proteomes" id="UP000258309"/>
    </source>
</evidence>
<name>A0A3E2HPR4_SCYLI</name>
<feature type="non-terminal residue" evidence="2">
    <location>
        <position position="282"/>
    </location>
</feature>
<keyword evidence="3" id="KW-1185">Reference proteome</keyword>
<dbReference type="SUPFAM" id="SSF110857">
    <property type="entry name" value="Gamma-glutamyl cyclotransferase-like"/>
    <property type="match status" value="1"/>
</dbReference>
<feature type="domain" description="Gamma-glutamylcyclotransferase AIG2-like" evidence="1">
    <location>
        <begin position="51"/>
        <end position="141"/>
    </location>
</feature>
<protein>
    <recommendedName>
        <fullName evidence="1">Gamma-glutamylcyclotransferase AIG2-like domain-containing protein</fullName>
    </recommendedName>
</protein>
<dbReference type="Gene3D" id="3.10.490.10">
    <property type="entry name" value="Gamma-glutamyl cyclotransferase-like"/>
    <property type="match status" value="1"/>
</dbReference>
<proteinExistence type="predicted"/>
<organism evidence="2 3">
    <name type="scientific">Scytalidium lignicola</name>
    <name type="common">Hyphomycete</name>
    <dbReference type="NCBI Taxonomy" id="5539"/>
    <lineage>
        <taxon>Eukaryota</taxon>
        <taxon>Fungi</taxon>
        <taxon>Dikarya</taxon>
        <taxon>Ascomycota</taxon>
        <taxon>Pezizomycotina</taxon>
        <taxon>Leotiomycetes</taxon>
        <taxon>Leotiomycetes incertae sedis</taxon>
        <taxon>Scytalidium</taxon>
    </lineage>
</organism>
<feature type="non-terminal residue" evidence="2">
    <location>
        <position position="1"/>
    </location>
</feature>
<comment type="caution">
    <text evidence="2">The sequence shown here is derived from an EMBL/GenBank/DDBJ whole genome shotgun (WGS) entry which is preliminary data.</text>
</comment>
<dbReference type="Pfam" id="PF06094">
    <property type="entry name" value="GGACT"/>
    <property type="match status" value="1"/>
</dbReference>
<evidence type="ECO:0000313" key="2">
    <source>
        <dbReference type="EMBL" id="RFU35051.1"/>
    </source>
</evidence>
<dbReference type="AlphaFoldDB" id="A0A3E2HPR4"/>
<sequence>MANEKTIKKIPNFPPMSLYMRKLNALEDEYEKGLVDRRPELPRRRSYEDFFFFYGALMDPEVLQRFLNLHERPQLLPCKTIGYSCMLWGEGEGEYPVLVDGRPGEPVYGMAYKIQAPEEANRLKEEAKRLKDCYEMDQFEVGKCNIIVEGEDEEILANTFNCYDLIVIAGSIEKAWTITDDASLKVDKASNQWSVELVSPAQEYKDESLKKVIKMQTTISLTCRASTNDLMNNITTTATAAVLCLVSPAFKHHLFLVEPSLERPTKESILALSDISSSIIKL</sequence>